<accession>A0ABC9ZIQ8</accession>
<proteinExistence type="predicted"/>
<sequence length="65" mass="7457">MSSGPITGTNSYTTLTDATIPGYRWDEKAQDKGIDKPIKEGDDFCDAWRYSVFSSRYLWSRWITA</sequence>
<dbReference type="EMBL" id="BJLD01000001">
    <property type="protein sequence ID" value="GEA42064.1"/>
    <property type="molecule type" value="Genomic_DNA"/>
</dbReference>
<evidence type="ECO:0000313" key="1">
    <source>
        <dbReference type="EMBL" id="GEA42064.1"/>
    </source>
</evidence>
<comment type="caution">
    <text evidence="1">The sequence shown here is derived from an EMBL/GenBank/DDBJ whole genome shotgun (WGS) entry which is preliminary data.</text>
</comment>
<dbReference type="Gene3D" id="3.30.420.280">
    <property type="match status" value="1"/>
</dbReference>
<organism evidence="1 2">
    <name type="scientific">Corynebacterium striatum</name>
    <dbReference type="NCBI Taxonomy" id="43770"/>
    <lineage>
        <taxon>Bacteria</taxon>
        <taxon>Bacillati</taxon>
        <taxon>Actinomycetota</taxon>
        <taxon>Actinomycetes</taxon>
        <taxon>Mycobacteriales</taxon>
        <taxon>Corynebacteriaceae</taxon>
        <taxon>Corynebacterium</taxon>
    </lineage>
</organism>
<evidence type="ECO:0000313" key="2">
    <source>
        <dbReference type="Proteomes" id="UP000315234"/>
    </source>
</evidence>
<gene>
    <name evidence="1" type="ORF">Cst04h_02340</name>
</gene>
<reference evidence="1 2" key="1">
    <citation type="submission" date="2019-06" db="EMBL/GenBank/DDBJ databases">
        <title>Draft genome sequence of Corynebacterium striatum NBRC 15291.</title>
        <authorList>
            <person name="Miura T."/>
            <person name="Furukawa M."/>
            <person name="Shimamura M."/>
            <person name="Ohyama Y."/>
            <person name="Yamazoe A."/>
            <person name="Kawasaki H."/>
        </authorList>
    </citation>
    <scope>NUCLEOTIDE SEQUENCE [LARGE SCALE GENOMIC DNA]</scope>
    <source>
        <strain evidence="1 2">NBRC 15291</strain>
    </source>
</reference>
<dbReference type="AlphaFoldDB" id="A0ABC9ZIQ8"/>
<dbReference type="Proteomes" id="UP000315234">
    <property type="component" value="Unassembled WGS sequence"/>
</dbReference>
<name>A0ABC9ZIQ8_CORST</name>
<protein>
    <submittedName>
        <fullName evidence="1">Uncharacterized protein</fullName>
    </submittedName>
</protein>